<sequence length="73" mass="8587">MPRRQPPCGIRNPFRFRGQYHDDESGLHYNRYRYYDPEIGRFRLCCTNQSQVELPQSPDGLIPCGPFAVCPRL</sequence>
<dbReference type="InterPro" id="IPR022385">
    <property type="entry name" value="Rhs_assc_core"/>
</dbReference>
<evidence type="ECO:0008006" key="3">
    <source>
        <dbReference type="Google" id="ProtNLM"/>
    </source>
</evidence>
<dbReference type="AlphaFoldDB" id="A0A844GDK4"/>
<organism evidence="1 2">
    <name type="scientific">Paludibacterium denitrificans</name>
    <dbReference type="NCBI Taxonomy" id="2675226"/>
    <lineage>
        <taxon>Bacteria</taxon>
        <taxon>Pseudomonadati</taxon>
        <taxon>Pseudomonadota</taxon>
        <taxon>Betaproteobacteria</taxon>
        <taxon>Neisseriales</taxon>
        <taxon>Chromobacteriaceae</taxon>
        <taxon>Paludibacterium</taxon>
    </lineage>
</organism>
<proteinExistence type="predicted"/>
<accession>A0A844GDK4</accession>
<dbReference type="Proteomes" id="UP000446658">
    <property type="component" value="Unassembled WGS sequence"/>
</dbReference>
<gene>
    <name evidence="1" type="ORF">GKE73_13920</name>
</gene>
<dbReference type="NCBIfam" id="TIGR03696">
    <property type="entry name" value="Rhs_assc_core"/>
    <property type="match status" value="1"/>
</dbReference>
<dbReference type="RefSeq" id="WP_376767376.1">
    <property type="nucleotide sequence ID" value="NZ_WLYX01000001.1"/>
</dbReference>
<keyword evidence="2" id="KW-1185">Reference proteome</keyword>
<evidence type="ECO:0000313" key="2">
    <source>
        <dbReference type="Proteomes" id="UP000446658"/>
    </source>
</evidence>
<protein>
    <recommendedName>
        <fullName evidence="3">RHS repeat-associated core domain-containing protein</fullName>
    </recommendedName>
</protein>
<evidence type="ECO:0000313" key="1">
    <source>
        <dbReference type="EMBL" id="MTD33739.1"/>
    </source>
</evidence>
<dbReference type="Gene3D" id="2.180.10.10">
    <property type="entry name" value="RHS repeat-associated core"/>
    <property type="match status" value="1"/>
</dbReference>
<dbReference type="EMBL" id="WLYX01000001">
    <property type="protein sequence ID" value="MTD33739.1"/>
    <property type="molecule type" value="Genomic_DNA"/>
</dbReference>
<comment type="caution">
    <text evidence="1">The sequence shown here is derived from an EMBL/GenBank/DDBJ whole genome shotgun (WGS) entry which is preliminary data.</text>
</comment>
<name>A0A844GDK4_9NEIS</name>
<reference evidence="1 2" key="1">
    <citation type="submission" date="2019-11" db="EMBL/GenBank/DDBJ databases">
        <title>Draft genome sequence of Paludibacterium sp. dN18-1.</title>
        <authorList>
            <person name="Im W.-T."/>
        </authorList>
    </citation>
    <scope>NUCLEOTIDE SEQUENCE [LARGE SCALE GENOMIC DNA]</scope>
    <source>
        <strain evidence="2">dN 18-1</strain>
    </source>
</reference>